<reference evidence="3 4" key="1">
    <citation type="submission" date="2018-08" db="EMBL/GenBank/DDBJ databases">
        <title>Aphanomyces genome sequencing and annotation.</title>
        <authorList>
            <person name="Minardi D."/>
            <person name="Oidtmann B."/>
            <person name="Van Der Giezen M."/>
            <person name="Studholme D.J."/>
        </authorList>
    </citation>
    <scope>NUCLEOTIDE SEQUENCE [LARGE SCALE GENOMIC DNA]</scope>
    <source>
        <strain evidence="3 4">197901</strain>
    </source>
</reference>
<dbReference type="GO" id="GO:0003677">
    <property type="term" value="F:DNA binding"/>
    <property type="evidence" value="ECO:0007669"/>
    <property type="project" value="UniProtKB-KW"/>
</dbReference>
<evidence type="ECO:0000313" key="3">
    <source>
        <dbReference type="EMBL" id="RHZ31330.1"/>
    </source>
</evidence>
<evidence type="ECO:0000313" key="4">
    <source>
        <dbReference type="Proteomes" id="UP000266196"/>
    </source>
</evidence>
<gene>
    <name evidence="3" type="ORF">DYB31_011255</name>
</gene>
<protein>
    <recommendedName>
        <fullName evidence="2">HTH CENPB-type domain-containing protein</fullName>
    </recommendedName>
</protein>
<dbReference type="EMBL" id="QUTE01006870">
    <property type="protein sequence ID" value="RHZ31330.1"/>
    <property type="molecule type" value="Genomic_DNA"/>
</dbReference>
<organism evidence="3 4">
    <name type="scientific">Aphanomyces astaci</name>
    <name type="common">Crayfish plague agent</name>
    <dbReference type="NCBI Taxonomy" id="112090"/>
    <lineage>
        <taxon>Eukaryota</taxon>
        <taxon>Sar</taxon>
        <taxon>Stramenopiles</taxon>
        <taxon>Oomycota</taxon>
        <taxon>Saprolegniomycetes</taxon>
        <taxon>Saprolegniales</taxon>
        <taxon>Verrucalvaceae</taxon>
        <taxon>Aphanomyces</taxon>
    </lineage>
</organism>
<feature type="domain" description="HTH CENPB-type" evidence="2">
    <location>
        <begin position="1"/>
        <end position="35"/>
    </location>
</feature>
<evidence type="ECO:0000259" key="2">
    <source>
        <dbReference type="PROSITE" id="PS51253"/>
    </source>
</evidence>
<name>A0A397FKH8_APHAT</name>
<comment type="caution">
    <text evidence="3">The sequence shown here is derived from an EMBL/GenBank/DDBJ whole genome shotgun (WGS) entry which is preliminary data.</text>
</comment>
<accession>A0A397FKH8</accession>
<dbReference type="AlphaFoldDB" id="A0A397FKH8"/>
<dbReference type="InterPro" id="IPR006600">
    <property type="entry name" value="HTH_CenpB_DNA-bd_dom"/>
</dbReference>
<proteinExistence type="predicted"/>
<feature type="non-terminal residue" evidence="3">
    <location>
        <position position="1"/>
    </location>
</feature>
<dbReference type="PROSITE" id="PS51253">
    <property type="entry name" value="HTH_CENPB"/>
    <property type="match status" value="1"/>
</dbReference>
<evidence type="ECO:0000256" key="1">
    <source>
        <dbReference type="ARBA" id="ARBA00023125"/>
    </source>
</evidence>
<keyword evidence="1" id="KW-0238">DNA-binding</keyword>
<sequence>ALEVAADLGLSKDQFKASPTWIKSFMKRWGLAIRVKTRSDQANLEDGLQALAEFKTTIRQIILDNDIEDIYNAYQTGINYEYIPKQTINKEGAKTVWIKCSGHEKDRITAMLLADAKGTKYPLFLVLKT</sequence>
<dbReference type="Proteomes" id="UP000266196">
    <property type="component" value="Unassembled WGS sequence"/>
</dbReference>